<dbReference type="PANTHER" id="PTHR22771">
    <property type="entry name" value="CULLIN AND GALACTOSE-BINDING DOMAIN-CONTAINING"/>
    <property type="match status" value="1"/>
</dbReference>
<evidence type="ECO:0000256" key="1">
    <source>
        <dbReference type="SAM" id="MobiDB-lite"/>
    </source>
</evidence>
<evidence type="ECO:0000313" key="3">
    <source>
        <dbReference type="Proteomes" id="UP001529510"/>
    </source>
</evidence>
<dbReference type="AlphaFoldDB" id="A0ABD0PU20"/>
<protein>
    <submittedName>
        <fullName evidence="2">Uncharacterized protein</fullName>
    </submittedName>
</protein>
<reference evidence="2 3" key="1">
    <citation type="submission" date="2024-05" db="EMBL/GenBank/DDBJ databases">
        <title>Genome sequencing and assembly of Indian major carp, Cirrhinus mrigala (Hamilton, 1822).</title>
        <authorList>
            <person name="Mohindra V."/>
            <person name="Chowdhury L.M."/>
            <person name="Lal K."/>
            <person name="Jena J.K."/>
        </authorList>
    </citation>
    <scope>NUCLEOTIDE SEQUENCE [LARGE SCALE GENOMIC DNA]</scope>
    <source>
        <strain evidence="2">CM1030</strain>
        <tissue evidence="2">Blood</tissue>
    </source>
</reference>
<evidence type="ECO:0000313" key="2">
    <source>
        <dbReference type="EMBL" id="KAL0177397.1"/>
    </source>
</evidence>
<feature type="non-terminal residue" evidence="2">
    <location>
        <position position="137"/>
    </location>
</feature>
<dbReference type="PANTHER" id="PTHR22771:SF4">
    <property type="entry name" value="CULLIN 7-RELATED"/>
    <property type="match status" value="1"/>
</dbReference>
<sequence>MVELDESTLIQLSLTSEVARKVLHYLKQNLQASCLGDLLCSHTFIKHYLNCGGAGLEDEEMLMDSSLGGQGVSSSSSLSSATASSSSSSSSCIMGSVSKKAKKEIPADTGSCGSETESELPTEDDTKYPDDLEEKMK</sequence>
<name>A0ABD0PU20_CIRMR</name>
<dbReference type="InterPro" id="IPR045093">
    <property type="entry name" value="Cullin"/>
</dbReference>
<keyword evidence="3" id="KW-1185">Reference proteome</keyword>
<accession>A0ABD0PU20</accession>
<organism evidence="2 3">
    <name type="scientific">Cirrhinus mrigala</name>
    <name type="common">Mrigala</name>
    <dbReference type="NCBI Taxonomy" id="683832"/>
    <lineage>
        <taxon>Eukaryota</taxon>
        <taxon>Metazoa</taxon>
        <taxon>Chordata</taxon>
        <taxon>Craniata</taxon>
        <taxon>Vertebrata</taxon>
        <taxon>Euteleostomi</taxon>
        <taxon>Actinopterygii</taxon>
        <taxon>Neopterygii</taxon>
        <taxon>Teleostei</taxon>
        <taxon>Ostariophysi</taxon>
        <taxon>Cypriniformes</taxon>
        <taxon>Cyprinidae</taxon>
        <taxon>Labeoninae</taxon>
        <taxon>Labeonini</taxon>
        <taxon>Cirrhinus</taxon>
    </lineage>
</organism>
<proteinExistence type="predicted"/>
<gene>
    <name evidence="2" type="ORF">M9458_026291</name>
</gene>
<dbReference type="EMBL" id="JAMKFB020000013">
    <property type="protein sequence ID" value="KAL0177397.1"/>
    <property type="molecule type" value="Genomic_DNA"/>
</dbReference>
<feature type="compositionally biased region" description="Basic and acidic residues" evidence="1">
    <location>
        <begin position="124"/>
        <end position="137"/>
    </location>
</feature>
<dbReference type="Proteomes" id="UP001529510">
    <property type="component" value="Unassembled WGS sequence"/>
</dbReference>
<comment type="caution">
    <text evidence="2">The sequence shown here is derived from an EMBL/GenBank/DDBJ whole genome shotgun (WGS) entry which is preliminary data.</text>
</comment>
<feature type="region of interest" description="Disordered" evidence="1">
    <location>
        <begin position="65"/>
        <end position="137"/>
    </location>
</feature>
<feature type="compositionally biased region" description="Low complexity" evidence="1">
    <location>
        <begin position="72"/>
        <end position="98"/>
    </location>
</feature>